<accession>A0A6J5M2M6</accession>
<keyword evidence="1" id="KW-0175">Coiled coil</keyword>
<reference evidence="2" key="1">
    <citation type="submission" date="2020-04" db="EMBL/GenBank/DDBJ databases">
        <authorList>
            <person name="Chiriac C."/>
            <person name="Salcher M."/>
            <person name="Ghai R."/>
            <person name="Kavagutti S V."/>
        </authorList>
    </citation>
    <scope>NUCLEOTIDE SEQUENCE</scope>
</reference>
<sequence>MSDPITQGLAANVLRLGNEVRDLSISNAVLRQENEELHKDYEALADEHTKLIDRNKNLKAEVERLRASSFVTAVPVEQYEKLKAEVKRLTAEVNYRKNMDTHIKIMADQYTPAKEGKPSV</sequence>
<evidence type="ECO:0000256" key="1">
    <source>
        <dbReference type="SAM" id="Coils"/>
    </source>
</evidence>
<organism evidence="2">
    <name type="scientific">uncultured Caudovirales phage</name>
    <dbReference type="NCBI Taxonomy" id="2100421"/>
    <lineage>
        <taxon>Viruses</taxon>
        <taxon>Duplodnaviria</taxon>
        <taxon>Heunggongvirae</taxon>
        <taxon>Uroviricota</taxon>
        <taxon>Caudoviricetes</taxon>
        <taxon>Peduoviridae</taxon>
        <taxon>Maltschvirus</taxon>
        <taxon>Maltschvirus maltsch</taxon>
    </lineage>
</organism>
<gene>
    <name evidence="2" type="ORF">UFOVP340_26</name>
</gene>
<feature type="coiled-coil region" evidence="1">
    <location>
        <begin position="27"/>
        <end position="68"/>
    </location>
</feature>
<name>A0A6J5M2M6_9CAUD</name>
<proteinExistence type="predicted"/>
<evidence type="ECO:0000313" key="2">
    <source>
        <dbReference type="EMBL" id="CAB4139296.1"/>
    </source>
</evidence>
<protein>
    <submittedName>
        <fullName evidence="2">Uncharacterized protein</fullName>
    </submittedName>
</protein>
<dbReference type="EMBL" id="LR796350">
    <property type="protein sequence ID" value="CAB4139296.1"/>
    <property type="molecule type" value="Genomic_DNA"/>
</dbReference>